<keyword evidence="5" id="KW-1185">Reference proteome</keyword>
<dbReference type="InterPro" id="IPR043906">
    <property type="entry name" value="Gfo/Idh/MocA_OxRdtase_bact_C"/>
</dbReference>
<evidence type="ECO:0000313" key="5">
    <source>
        <dbReference type="Proteomes" id="UP000477311"/>
    </source>
</evidence>
<comment type="caution">
    <text evidence="4">The sequence shown here is derived from an EMBL/GenBank/DDBJ whole genome shotgun (WGS) entry which is preliminary data.</text>
</comment>
<dbReference type="PANTHER" id="PTHR43818:SF5">
    <property type="entry name" value="OXIDOREDUCTASE FAMILY PROTEIN"/>
    <property type="match status" value="1"/>
</dbReference>
<evidence type="ECO:0000313" key="4">
    <source>
        <dbReference type="EMBL" id="NGO38877.1"/>
    </source>
</evidence>
<dbReference type="Gene3D" id="3.40.50.720">
    <property type="entry name" value="NAD(P)-binding Rossmann-like Domain"/>
    <property type="match status" value="1"/>
</dbReference>
<dbReference type="RefSeq" id="WP_165106588.1">
    <property type="nucleotide sequence ID" value="NZ_JAAKYA010000036.1"/>
</dbReference>
<dbReference type="PROSITE" id="PS51318">
    <property type="entry name" value="TAT"/>
    <property type="match status" value="1"/>
</dbReference>
<dbReference type="Proteomes" id="UP000477311">
    <property type="component" value="Unassembled WGS sequence"/>
</dbReference>
<organism evidence="4 5">
    <name type="scientific">Limisphaera ngatamarikiensis</name>
    <dbReference type="NCBI Taxonomy" id="1324935"/>
    <lineage>
        <taxon>Bacteria</taxon>
        <taxon>Pseudomonadati</taxon>
        <taxon>Verrucomicrobiota</taxon>
        <taxon>Verrucomicrobiia</taxon>
        <taxon>Limisphaerales</taxon>
        <taxon>Limisphaeraceae</taxon>
        <taxon>Limisphaera</taxon>
    </lineage>
</organism>
<evidence type="ECO:0000256" key="1">
    <source>
        <dbReference type="SAM" id="SignalP"/>
    </source>
</evidence>
<dbReference type="AlphaFoldDB" id="A0A6M1RN62"/>
<name>A0A6M1RN62_9BACT</name>
<dbReference type="InterPro" id="IPR006311">
    <property type="entry name" value="TAT_signal"/>
</dbReference>
<reference evidence="4 5" key="1">
    <citation type="submission" date="2020-02" db="EMBL/GenBank/DDBJ databases">
        <title>Draft genome sequence of Limisphaera ngatamarikiensis NGM72.4T, a thermophilic Verrucomicrobia grouped in subdivision 3.</title>
        <authorList>
            <person name="Carere C.R."/>
            <person name="Steen J."/>
            <person name="Hugenholtz P."/>
            <person name="Stott M.B."/>
        </authorList>
    </citation>
    <scope>NUCLEOTIDE SEQUENCE [LARGE SCALE GENOMIC DNA]</scope>
    <source>
        <strain evidence="4 5">NGM72.4</strain>
    </source>
</reference>
<feature type="domain" description="Gfo/Idh/MocA-like oxidoreductase N-terminal" evidence="2">
    <location>
        <begin position="48"/>
        <end position="171"/>
    </location>
</feature>
<dbReference type="SUPFAM" id="SSF55347">
    <property type="entry name" value="Glyceraldehyde-3-phosphate dehydrogenase-like, C-terminal domain"/>
    <property type="match status" value="1"/>
</dbReference>
<dbReference type="InterPro" id="IPR000683">
    <property type="entry name" value="Gfo/Idh/MocA-like_OxRdtase_N"/>
</dbReference>
<feature type="domain" description="Gfo/Idh/MocA-like oxidoreductase bacterial type C-terminal" evidence="3">
    <location>
        <begin position="246"/>
        <end position="469"/>
    </location>
</feature>
<dbReference type="Gene3D" id="3.30.360.10">
    <property type="entry name" value="Dihydrodipicolinate Reductase, domain 2"/>
    <property type="match status" value="1"/>
</dbReference>
<feature type="signal peptide" evidence="1">
    <location>
        <begin position="1"/>
        <end position="36"/>
    </location>
</feature>
<gene>
    <name evidence="4" type="ORF">G4L39_05635</name>
</gene>
<evidence type="ECO:0000259" key="2">
    <source>
        <dbReference type="Pfam" id="PF01408"/>
    </source>
</evidence>
<dbReference type="Pfam" id="PF19051">
    <property type="entry name" value="GFO_IDH_MocA_C2"/>
    <property type="match status" value="1"/>
</dbReference>
<dbReference type="PANTHER" id="PTHR43818">
    <property type="entry name" value="BCDNA.GH03377"/>
    <property type="match status" value="1"/>
</dbReference>
<dbReference type="SUPFAM" id="SSF51735">
    <property type="entry name" value="NAD(P)-binding Rossmann-fold domains"/>
    <property type="match status" value="1"/>
</dbReference>
<keyword evidence="1" id="KW-0732">Signal</keyword>
<dbReference type="EMBL" id="JAAKYA010000036">
    <property type="protein sequence ID" value="NGO38877.1"/>
    <property type="molecule type" value="Genomic_DNA"/>
</dbReference>
<dbReference type="Pfam" id="PF01408">
    <property type="entry name" value="GFO_IDH_MocA"/>
    <property type="match status" value="1"/>
</dbReference>
<dbReference type="InterPro" id="IPR050463">
    <property type="entry name" value="Gfo/Idh/MocA_oxidrdct_glycsds"/>
</dbReference>
<proteinExistence type="predicted"/>
<evidence type="ECO:0000259" key="3">
    <source>
        <dbReference type="Pfam" id="PF19051"/>
    </source>
</evidence>
<dbReference type="GO" id="GO:0000166">
    <property type="term" value="F:nucleotide binding"/>
    <property type="evidence" value="ECO:0007669"/>
    <property type="project" value="InterPro"/>
</dbReference>
<protein>
    <submittedName>
        <fullName evidence="4">Gfo/Idh/MocA family oxidoreductase</fullName>
    </submittedName>
</protein>
<sequence>MKTNRSQPRRISRRTFLSTAAAAVAFPTIIPASALGANGRPAPSERITMGIVGWGMQGPSNTRGFLVEKDCQVVAACDVHKGRLQAAVDTINRHYGNKDCKAYTDFREMFARKDIDAVMLAVPDNWHGIMSVEAARQGKDIYGEKPLARTIAEQQAIVRAVRQYGRIWQTGSWQRSERHFRYACEIVRNGLIGKIQRVEVGLPAGHHDFAGTLKAFQEKMARIPGAPRNPAEVVPGTPAWEAAVSDPPPELDWDMWLGPSQMEPYIEVRAHMNWRWNYNVGGGQLLDWIGHHCDIAHWGLGNDDQIGPLEIEGVGEFPPAKAIWNTCTRYRLTARYPGGIEVVIAGGHEDIRSGTKWIGTDGWVWVNRGNAFESSNPEWNERRSLPDDLRKVKLYESPGHFRNFLDCVKSRKPTITPVEVAHRSAIPGHLGLIALLLGRKIRWDPNKEIILGDPQASRLLSRELRAPWRLT</sequence>
<feature type="chain" id="PRO_5026918562" evidence="1">
    <location>
        <begin position="37"/>
        <end position="471"/>
    </location>
</feature>
<dbReference type="InterPro" id="IPR036291">
    <property type="entry name" value="NAD(P)-bd_dom_sf"/>
</dbReference>
<accession>A0A6M1RN62</accession>